<comment type="cofactor">
    <cofactor evidence="1">
        <name>Mg(2+)</name>
        <dbReference type="ChEBI" id="CHEBI:18420"/>
    </cofactor>
</comment>
<evidence type="ECO:0000256" key="3">
    <source>
        <dbReference type="ARBA" id="ARBA00022801"/>
    </source>
</evidence>
<dbReference type="Proteomes" id="UP000789738">
    <property type="component" value="Unassembled WGS sequence"/>
</dbReference>
<dbReference type="InterPro" id="IPR051400">
    <property type="entry name" value="HAD-like_hydrolase"/>
</dbReference>
<organism evidence="5 6">
    <name type="scientific">Clostridium neonatale</name>
    <dbReference type="NCBI Taxonomy" id="137838"/>
    <lineage>
        <taxon>Bacteria</taxon>
        <taxon>Bacillati</taxon>
        <taxon>Bacillota</taxon>
        <taxon>Clostridia</taxon>
        <taxon>Eubacteriales</taxon>
        <taxon>Clostridiaceae</taxon>
        <taxon>Clostridium</taxon>
    </lineage>
</organism>
<dbReference type="GO" id="GO:0046872">
    <property type="term" value="F:metal ion binding"/>
    <property type="evidence" value="ECO:0007669"/>
    <property type="project" value="UniProtKB-KW"/>
</dbReference>
<dbReference type="PANTHER" id="PTHR46470:SF2">
    <property type="entry name" value="GLYCERALDEHYDE 3-PHOSPHATE PHOSPHATASE"/>
    <property type="match status" value="1"/>
</dbReference>
<dbReference type="InterPro" id="IPR006439">
    <property type="entry name" value="HAD-SF_hydro_IA"/>
</dbReference>
<dbReference type="NCBIfam" id="TIGR01549">
    <property type="entry name" value="HAD-SF-IA-v1"/>
    <property type="match status" value="1"/>
</dbReference>
<keyword evidence="4" id="KW-0460">Magnesium</keyword>
<dbReference type="EMBL" id="CAKJVE010000004">
    <property type="protein sequence ID" value="CAG9705251.1"/>
    <property type="molecule type" value="Genomic_DNA"/>
</dbReference>
<dbReference type="Gene3D" id="1.10.150.520">
    <property type="match status" value="1"/>
</dbReference>
<evidence type="ECO:0000256" key="1">
    <source>
        <dbReference type="ARBA" id="ARBA00001946"/>
    </source>
</evidence>
<dbReference type="InterPro" id="IPR041492">
    <property type="entry name" value="HAD_2"/>
</dbReference>
<dbReference type="AlphaFoldDB" id="A0AA86JGN2"/>
<evidence type="ECO:0000256" key="4">
    <source>
        <dbReference type="ARBA" id="ARBA00022842"/>
    </source>
</evidence>
<dbReference type="GO" id="GO:0016791">
    <property type="term" value="F:phosphatase activity"/>
    <property type="evidence" value="ECO:0007669"/>
    <property type="project" value="TreeGrafter"/>
</dbReference>
<protein>
    <submittedName>
        <fullName evidence="5">Haloacid dehalogenase (HAD)</fullName>
    </submittedName>
</protein>
<dbReference type="GO" id="GO:0044281">
    <property type="term" value="P:small molecule metabolic process"/>
    <property type="evidence" value="ECO:0007669"/>
    <property type="project" value="UniProtKB-ARBA"/>
</dbReference>
<dbReference type="Gene3D" id="3.40.50.1000">
    <property type="entry name" value="HAD superfamily/HAD-like"/>
    <property type="match status" value="1"/>
</dbReference>
<accession>A0AA86JGN2</accession>
<keyword evidence="3" id="KW-0378">Hydrolase</keyword>
<evidence type="ECO:0000313" key="6">
    <source>
        <dbReference type="Proteomes" id="UP000789738"/>
    </source>
</evidence>
<evidence type="ECO:0000313" key="5">
    <source>
        <dbReference type="EMBL" id="CAG9705251.1"/>
    </source>
</evidence>
<name>A0AA86JGN2_9CLOT</name>
<gene>
    <name evidence="5" type="ORF">CNEO_41735</name>
</gene>
<sequence>MIKCLIWDLDDTLYYEKEYVLEAFKNVCKYLSSKYKKDYDKVYKRCIKILDEYGRGKIFNILCDEYGFKEDIKKLVEIYRDTKPNLELYEESKEIFNFAKENNLKLGLITDGCSKVQWNKIKALNLEKIIDKIIVTDDYGYGYSKPHEKSYTEIIEYFNIKPEECVYIGDNPNKDFIGAKKLGMKTIRIIHENGDHINDKTNIEFEAELKIRKLSDIVDIIQ</sequence>
<keyword evidence="2" id="KW-0479">Metal-binding</keyword>
<comment type="caution">
    <text evidence="5">The sequence shown here is derived from an EMBL/GenBank/DDBJ whole genome shotgun (WGS) entry which is preliminary data.</text>
</comment>
<reference evidence="5" key="1">
    <citation type="submission" date="2021-10" db="EMBL/GenBank/DDBJ databases">
        <authorList>
            <person name="Mesa V."/>
        </authorList>
    </citation>
    <scope>NUCLEOTIDE SEQUENCE</scope>
    <source>
        <strain evidence="5">CC3_PB</strain>
    </source>
</reference>
<evidence type="ECO:0000256" key="2">
    <source>
        <dbReference type="ARBA" id="ARBA00022723"/>
    </source>
</evidence>
<dbReference type="SFLD" id="SFLDS00003">
    <property type="entry name" value="Haloacid_Dehalogenase"/>
    <property type="match status" value="1"/>
</dbReference>
<dbReference type="InterPro" id="IPR023214">
    <property type="entry name" value="HAD_sf"/>
</dbReference>
<dbReference type="InterPro" id="IPR036412">
    <property type="entry name" value="HAD-like_sf"/>
</dbReference>
<dbReference type="PANTHER" id="PTHR46470">
    <property type="entry name" value="N-ACYLNEURAMINATE-9-PHOSPHATASE"/>
    <property type="match status" value="1"/>
</dbReference>
<dbReference type="SFLD" id="SFLDG01129">
    <property type="entry name" value="C1.5:_HAD__Beta-PGM__Phosphata"/>
    <property type="match status" value="1"/>
</dbReference>
<dbReference type="Pfam" id="PF13419">
    <property type="entry name" value="HAD_2"/>
    <property type="match status" value="1"/>
</dbReference>
<proteinExistence type="predicted"/>
<dbReference type="SUPFAM" id="SSF56784">
    <property type="entry name" value="HAD-like"/>
    <property type="match status" value="1"/>
</dbReference>
<dbReference type="RefSeq" id="WP_210888970.1">
    <property type="nucleotide sequence ID" value="NZ_CAKJVE010000004.1"/>
</dbReference>